<organism evidence="2 3">
    <name type="scientific">Thalassomonas haliotis</name>
    <dbReference type="NCBI Taxonomy" id="485448"/>
    <lineage>
        <taxon>Bacteria</taxon>
        <taxon>Pseudomonadati</taxon>
        <taxon>Pseudomonadota</taxon>
        <taxon>Gammaproteobacteria</taxon>
        <taxon>Alteromonadales</taxon>
        <taxon>Colwelliaceae</taxon>
        <taxon>Thalassomonas</taxon>
    </lineage>
</organism>
<evidence type="ECO:0000313" key="2">
    <source>
        <dbReference type="EMBL" id="WDE11274.1"/>
    </source>
</evidence>
<proteinExistence type="predicted"/>
<accession>A0ABY7VDS2</accession>
<dbReference type="InterPro" id="IPR025668">
    <property type="entry name" value="Tnp_DDE_dom"/>
</dbReference>
<name>A0ABY7VDS2_9GAMM</name>
<protein>
    <submittedName>
        <fullName evidence="2">IS982 family transposase</fullName>
    </submittedName>
</protein>
<sequence length="198" mass="22868">MTIIIAFHTSNHRNFKNYYKGFVSQFYRSHFPVLLSYIRFLEMMPKAIAPLSSYFTTIKEEATGSEFIDSTSIKVCHNLRIPRHKTFLNIAGRGKGTMGWFYGFKLHLVTNYRGEVVDAKLTTGNVHDTKPVMELSRNLTEKLYADKGYISKNLTEKLKNKGVDLVTTVRRNMKAKTLSLWDKAMLSRQFIIETINVN</sequence>
<dbReference type="NCBIfam" id="NF033520">
    <property type="entry name" value="transpos_IS982"/>
    <property type="match status" value="1"/>
</dbReference>
<dbReference type="EMBL" id="CP059693">
    <property type="protein sequence ID" value="WDE11274.1"/>
    <property type="molecule type" value="Genomic_DNA"/>
</dbReference>
<gene>
    <name evidence="2" type="ORF">H3N35_24130</name>
</gene>
<keyword evidence="3" id="KW-1185">Reference proteome</keyword>
<evidence type="ECO:0000259" key="1">
    <source>
        <dbReference type="Pfam" id="PF13612"/>
    </source>
</evidence>
<evidence type="ECO:0000313" key="3">
    <source>
        <dbReference type="Proteomes" id="UP001215231"/>
    </source>
</evidence>
<dbReference type="Pfam" id="PF13612">
    <property type="entry name" value="DDE_Tnp_1_3"/>
    <property type="match status" value="1"/>
</dbReference>
<dbReference type="Proteomes" id="UP001215231">
    <property type="component" value="Chromosome"/>
</dbReference>
<feature type="domain" description="Transposase DDE" evidence="1">
    <location>
        <begin position="61"/>
        <end position="196"/>
    </location>
</feature>
<reference evidence="2 3" key="1">
    <citation type="journal article" date="2022" name="Mar. Drugs">
        <title>Bioassay-Guided Fractionation Leads to the Detection of Cholic Acid Generated by the Rare Thalassomonas sp.</title>
        <authorList>
            <person name="Pheiffer F."/>
            <person name="Schneider Y.K."/>
            <person name="Hansen E.H."/>
            <person name="Andersen J.H."/>
            <person name="Isaksson J."/>
            <person name="Busche T."/>
            <person name="R C."/>
            <person name="Kalinowski J."/>
            <person name="Zyl L.V."/>
            <person name="Trindade M."/>
        </authorList>
    </citation>
    <scope>NUCLEOTIDE SEQUENCE [LARGE SCALE GENOMIC DNA]</scope>
    <source>
        <strain evidence="2 3">A5K-61T</strain>
    </source>
</reference>